<protein>
    <submittedName>
        <fullName evidence="3">Acyl-CoA thioesterase</fullName>
    </submittedName>
</protein>
<dbReference type="AlphaFoldDB" id="A0A5M8R3D6"/>
<comment type="similarity">
    <text evidence="1">Belongs to the 4-hydroxybenzoyl-CoA thioesterase family.</text>
</comment>
<dbReference type="PIRSF" id="PIRSF003230">
    <property type="entry name" value="YbgC"/>
    <property type="match status" value="1"/>
</dbReference>
<dbReference type="OrthoDB" id="9800856at2"/>
<evidence type="ECO:0000313" key="4">
    <source>
        <dbReference type="Proteomes" id="UP000323994"/>
    </source>
</evidence>
<dbReference type="RefSeq" id="WP_139010643.1">
    <property type="nucleotide sequence ID" value="NZ_VBSN01000019.1"/>
</dbReference>
<name>A0A5M8R3D6_9BACT</name>
<keyword evidence="2" id="KW-0378">Hydrolase</keyword>
<evidence type="ECO:0000313" key="3">
    <source>
        <dbReference type="EMBL" id="KAA6441303.1"/>
    </source>
</evidence>
<dbReference type="Proteomes" id="UP000323994">
    <property type="component" value="Unassembled WGS sequence"/>
</dbReference>
<dbReference type="InterPro" id="IPR006684">
    <property type="entry name" value="YbgC/YbaW"/>
</dbReference>
<dbReference type="PANTHER" id="PTHR31793">
    <property type="entry name" value="4-HYDROXYBENZOYL-COA THIOESTERASE FAMILY MEMBER"/>
    <property type="match status" value="1"/>
</dbReference>
<keyword evidence="4" id="KW-1185">Reference proteome</keyword>
<reference evidence="3 4" key="1">
    <citation type="submission" date="2019-05" db="EMBL/GenBank/DDBJ databases">
        <authorList>
            <person name="Qu J.-H."/>
        </authorList>
    </citation>
    <scope>NUCLEOTIDE SEQUENCE [LARGE SCALE GENOMIC DNA]</scope>
    <source>
        <strain evidence="3 4">NS28</strain>
    </source>
</reference>
<dbReference type="GO" id="GO:0047617">
    <property type="term" value="F:fatty acyl-CoA hydrolase activity"/>
    <property type="evidence" value="ECO:0007669"/>
    <property type="project" value="TreeGrafter"/>
</dbReference>
<evidence type="ECO:0000256" key="1">
    <source>
        <dbReference type="ARBA" id="ARBA00005953"/>
    </source>
</evidence>
<dbReference type="EMBL" id="VBSN01000019">
    <property type="protein sequence ID" value="KAA6441303.1"/>
    <property type="molecule type" value="Genomic_DNA"/>
</dbReference>
<dbReference type="InterPro" id="IPR029069">
    <property type="entry name" value="HotDog_dom_sf"/>
</dbReference>
<dbReference type="SUPFAM" id="SSF54637">
    <property type="entry name" value="Thioesterase/thiol ester dehydrase-isomerase"/>
    <property type="match status" value="1"/>
</dbReference>
<gene>
    <name evidence="3" type="ORF">FEM33_03070</name>
</gene>
<proteinExistence type="inferred from homology"/>
<dbReference type="InterPro" id="IPR050563">
    <property type="entry name" value="4-hydroxybenzoyl-CoA_TE"/>
</dbReference>
<evidence type="ECO:0000256" key="2">
    <source>
        <dbReference type="ARBA" id="ARBA00022801"/>
    </source>
</evidence>
<comment type="caution">
    <text evidence="3">The sequence shown here is derived from an EMBL/GenBank/DDBJ whole genome shotgun (WGS) entry which is preliminary data.</text>
</comment>
<sequence>MITSEIRIDIRFSETDAMGVVWHGNYLKFFEDGREAFGKEHGLEYLTIFDNGYFTPIVKSEIEHKSPVYYGQVIKVITRYIPAKSAKLLFEYEVVNMTTGEISAIGKTMQVFLNRETRTLELVTPDFYRNWKERNGVSK</sequence>
<dbReference type="Gene3D" id="3.10.129.10">
    <property type="entry name" value="Hotdog Thioesterase"/>
    <property type="match status" value="1"/>
</dbReference>
<dbReference type="CDD" id="cd00586">
    <property type="entry name" value="4HBT"/>
    <property type="match status" value="1"/>
</dbReference>
<accession>A0A5M8R3D6</accession>
<dbReference type="Pfam" id="PF13279">
    <property type="entry name" value="4HBT_2"/>
    <property type="match status" value="1"/>
</dbReference>
<dbReference type="PANTHER" id="PTHR31793:SF27">
    <property type="entry name" value="NOVEL THIOESTERASE SUPERFAMILY DOMAIN AND SAPOSIN A-TYPE DOMAIN CONTAINING PROTEIN (0610012H03RIK)"/>
    <property type="match status" value="1"/>
</dbReference>
<organism evidence="3 4">
    <name type="scientific">Dyadobacter flavalbus</name>
    <dbReference type="NCBI Taxonomy" id="2579942"/>
    <lineage>
        <taxon>Bacteria</taxon>
        <taxon>Pseudomonadati</taxon>
        <taxon>Bacteroidota</taxon>
        <taxon>Cytophagia</taxon>
        <taxon>Cytophagales</taxon>
        <taxon>Spirosomataceae</taxon>
        <taxon>Dyadobacter</taxon>
    </lineage>
</organism>